<evidence type="ECO:0000313" key="4">
    <source>
        <dbReference type="EMBL" id="QQB13241.1"/>
    </source>
</evidence>
<proteinExistence type="predicted"/>
<dbReference type="InterPro" id="IPR016181">
    <property type="entry name" value="Acyl_CoA_acyltransferase"/>
</dbReference>
<evidence type="ECO:0000313" key="5">
    <source>
        <dbReference type="Proteomes" id="UP000595374"/>
    </source>
</evidence>
<dbReference type="Proteomes" id="UP000595374">
    <property type="component" value="Chromosome"/>
</dbReference>
<dbReference type="RefSeq" id="WP_198498459.1">
    <property type="nucleotide sequence ID" value="NZ_CP065989.1"/>
</dbReference>
<dbReference type="AlphaFoldDB" id="A0A7T3ZX07"/>
<dbReference type="PROSITE" id="PS51186">
    <property type="entry name" value="GNAT"/>
    <property type="match status" value="1"/>
</dbReference>
<dbReference type="GO" id="GO:0016747">
    <property type="term" value="F:acyltransferase activity, transferring groups other than amino-acyl groups"/>
    <property type="evidence" value="ECO:0007669"/>
    <property type="project" value="InterPro"/>
</dbReference>
<sequence>MADSLLIRPARGAEDYPRLVDIWRSSVLATHDFLADDHRDAIEERLASDYFPHVRLTVAERGGVAVGFAGTADGSLEMLFIDADHRGEGVGTRLLDHVISADDVTAVDVNEQNEQAYGFYLSRGFTVTGRSPVDAAGLPYPLLHMTLARDGVTRD</sequence>
<evidence type="ECO:0000259" key="3">
    <source>
        <dbReference type="PROSITE" id="PS51186"/>
    </source>
</evidence>
<dbReference type="NCBIfam" id="NF007807">
    <property type="entry name" value="PRK10514.1"/>
    <property type="match status" value="1"/>
</dbReference>
<evidence type="ECO:0000256" key="2">
    <source>
        <dbReference type="ARBA" id="ARBA00023315"/>
    </source>
</evidence>
<dbReference type="SUPFAM" id="SSF55729">
    <property type="entry name" value="Acyl-CoA N-acyltransferases (Nat)"/>
    <property type="match status" value="1"/>
</dbReference>
<dbReference type="Gene3D" id="3.40.630.30">
    <property type="match status" value="1"/>
</dbReference>
<dbReference type="PANTHER" id="PTHR43800:SF1">
    <property type="entry name" value="PEPTIDYL-LYSINE N-ACETYLTRANSFERASE YJAB"/>
    <property type="match status" value="1"/>
</dbReference>
<dbReference type="InterPro" id="IPR000182">
    <property type="entry name" value="GNAT_dom"/>
</dbReference>
<dbReference type="PANTHER" id="PTHR43800">
    <property type="entry name" value="PEPTIDYL-LYSINE N-ACETYLTRANSFERASE YJAB"/>
    <property type="match status" value="1"/>
</dbReference>
<evidence type="ECO:0000256" key="1">
    <source>
        <dbReference type="ARBA" id="ARBA00022679"/>
    </source>
</evidence>
<feature type="domain" description="N-acetyltransferase" evidence="3">
    <location>
        <begin position="5"/>
        <end position="150"/>
    </location>
</feature>
<keyword evidence="2" id="KW-0012">Acyltransferase</keyword>
<dbReference type="Pfam" id="PF13673">
    <property type="entry name" value="Acetyltransf_10"/>
    <property type="match status" value="1"/>
</dbReference>
<protein>
    <submittedName>
        <fullName evidence="4">Acetyltransferase</fullName>
    </submittedName>
</protein>
<reference evidence="4 5" key="1">
    <citation type="submission" date="2020-12" db="EMBL/GenBank/DDBJ databases">
        <title>FDA dAtabase for Regulatory Grade micrObial Sequences (FDA-ARGOS): Supporting development and validation of Infectious Disease Dx tests.</title>
        <authorList>
            <person name="Sproer C."/>
            <person name="Gronow S."/>
            <person name="Severitt S."/>
            <person name="Schroder I."/>
            <person name="Tallon L."/>
            <person name="Sadzewicz L."/>
            <person name="Zhao X."/>
            <person name="Boylan J."/>
            <person name="Ott S."/>
            <person name="Bowen H."/>
            <person name="Vavikolanu K."/>
            <person name="Mehta A."/>
            <person name="Aluvathingal J."/>
            <person name="Nadendla S."/>
            <person name="Lowell S."/>
            <person name="Myers T."/>
            <person name="Yan Y."/>
            <person name="Sichtig H."/>
        </authorList>
    </citation>
    <scope>NUCLEOTIDE SEQUENCE [LARGE SCALE GENOMIC DNA]</scope>
    <source>
        <strain evidence="4 5">FDAARGOS_990</strain>
    </source>
</reference>
<gene>
    <name evidence="4" type="ORF">I6H47_10305</name>
</gene>
<accession>A0A7T3ZX07</accession>
<dbReference type="EMBL" id="CP065989">
    <property type="protein sequence ID" value="QQB13241.1"/>
    <property type="molecule type" value="Genomic_DNA"/>
</dbReference>
<name>A0A7T3ZX07_9MICO</name>
<organism evidence="4 5">
    <name type="scientific">Brevibacterium casei</name>
    <dbReference type="NCBI Taxonomy" id="33889"/>
    <lineage>
        <taxon>Bacteria</taxon>
        <taxon>Bacillati</taxon>
        <taxon>Actinomycetota</taxon>
        <taxon>Actinomycetes</taxon>
        <taxon>Micrococcales</taxon>
        <taxon>Brevibacteriaceae</taxon>
        <taxon>Brevibacterium</taxon>
    </lineage>
</organism>
<keyword evidence="1 4" id="KW-0808">Transferase</keyword>
<dbReference type="CDD" id="cd04301">
    <property type="entry name" value="NAT_SF"/>
    <property type="match status" value="1"/>
</dbReference>